<feature type="transmembrane region" description="Helical" evidence="9">
    <location>
        <begin position="274"/>
        <end position="304"/>
    </location>
</feature>
<proteinExistence type="inferred from homology"/>
<dbReference type="InterPro" id="IPR057074">
    <property type="entry name" value="IR75A_N"/>
</dbReference>
<dbReference type="GO" id="GO:0050906">
    <property type="term" value="P:detection of stimulus involved in sensory perception"/>
    <property type="evidence" value="ECO:0007669"/>
    <property type="project" value="UniProtKB-ARBA"/>
</dbReference>
<evidence type="ECO:0000256" key="1">
    <source>
        <dbReference type="ARBA" id="ARBA00004651"/>
    </source>
</evidence>
<feature type="signal peptide" evidence="10">
    <location>
        <begin position="1"/>
        <end position="19"/>
    </location>
</feature>
<evidence type="ECO:0000259" key="11">
    <source>
        <dbReference type="Pfam" id="PF00060"/>
    </source>
</evidence>
<accession>A0A182VBD3</accession>
<keyword evidence="6 9" id="KW-0472">Membrane</keyword>
<dbReference type="GO" id="GO:0015276">
    <property type="term" value="F:ligand-gated monoatomic ion channel activity"/>
    <property type="evidence" value="ECO:0007669"/>
    <property type="project" value="InterPro"/>
</dbReference>
<feature type="domain" description="Ionotropic receptor 75a N-terminal" evidence="12">
    <location>
        <begin position="22"/>
        <end position="187"/>
    </location>
</feature>
<dbReference type="InterPro" id="IPR001320">
    <property type="entry name" value="Iontro_rcpt_C"/>
</dbReference>
<dbReference type="Pfam" id="PF24576">
    <property type="entry name" value="IR75A_N"/>
    <property type="match status" value="1"/>
</dbReference>
<dbReference type="GO" id="GO:0005886">
    <property type="term" value="C:plasma membrane"/>
    <property type="evidence" value="ECO:0007669"/>
    <property type="project" value="UniProtKB-SubCell"/>
</dbReference>
<evidence type="ECO:0000259" key="12">
    <source>
        <dbReference type="Pfam" id="PF24576"/>
    </source>
</evidence>
<dbReference type="PANTHER" id="PTHR42643">
    <property type="entry name" value="IONOTROPIC RECEPTOR 20A-RELATED"/>
    <property type="match status" value="1"/>
</dbReference>
<comment type="similarity">
    <text evidence="2">Belongs to the glutamate-gated ion channel (TC 1.A.10.1) family.</text>
</comment>
<evidence type="ECO:0000256" key="9">
    <source>
        <dbReference type="SAM" id="Phobius"/>
    </source>
</evidence>
<organism evidence="13 14">
    <name type="scientific">Anopheles merus</name>
    <name type="common">Mosquito</name>
    <dbReference type="NCBI Taxonomy" id="30066"/>
    <lineage>
        <taxon>Eukaryota</taxon>
        <taxon>Metazoa</taxon>
        <taxon>Ecdysozoa</taxon>
        <taxon>Arthropoda</taxon>
        <taxon>Hexapoda</taxon>
        <taxon>Insecta</taxon>
        <taxon>Pterygota</taxon>
        <taxon>Neoptera</taxon>
        <taxon>Endopterygota</taxon>
        <taxon>Diptera</taxon>
        <taxon>Nematocera</taxon>
        <taxon>Culicoidea</taxon>
        <taxon>Culicidae</taxon>
        <taxon>Anophelinae</taxon>
        <taxon>Anopheles</taxon>
    </lineage>
</organism>
<dbReference type="EnsemblMetazoa" id="AMEM012076-RA">
    <property type="protein sequence ID" value="AMEM012076-PA"/>
    <property type="gene ID" value="AMEM012076"/>
</dbReference>
<evidence type="ECO:0000256" key="10">
    <source>
        <dbReference type="SAM" id="SignalP"/>
    </source>
</evidence>
<keyword evidence="7" id="KW-0675">Receptor</keyword>
<dbReference type="Gene3D" id="1.10.287.70">
    <property type="match status" value="1"/>
</dbReference>
<feature type="transmembrane region" description="Helical" evidence="9">
    <location>
        <begin position="346"/>
        <end position="372"/>
    </location>
</feature>
<evidence type="ECO:0000313" key="13">
    <source>
        <dbReference type="EnsemblMetazoa" id="AMEM012076-PA"/>
    </source>
</evidence>
<evidence type="ECO:0000256" key="2">
    <source>
        <dbReference type="ARBA" id="ARBA00008685"/>
    </source>
</evidence>
<feature type="domain" description="Ionotropic glutamate receptor C-terminal" evidence="11">
    <location>
        <begin position="282"/>
        <end position="546"/>
    </location>
</feature>
<evidence type="ECO:0000256" key="8">
    <source>
        <dbReference type="ARBA" id="ARBA00023180"/>
    </source>
</evidence>
<feature type="chain" id="PRO_5008139435" evidence="10">
    <location>
        <begin position="20"/>
        <end position="621"/>
    </location>
</feature>
<evidence type="ECO:0000256" key="3">
    <source>
        <dbReference type="ARBA" id="ARBA00022475"/>
    </source>
</evidence>
<dbReference type="Pfam" id="PF00060">
    <property type="entry name" value="Lig_chan"/>
    <property type="match status" value="1"/>
</dbReference>
<keyword evidence="14" id="KW-1185">Reference proteome</keyword>
<evidence type="ECO:0000256" key="7">
    <source>
        <dbReference type="ARBA" id="ARBA00023170"/>
    </source>
</evidence>
<keyword evidence="10" id="KW-0732">Signal</keyword>
<dbReference type="PANTHER" id="PTHR42643:SF33">
    <property type="entry name" value="GLUTAMATE RECEPTOR 2-LIKE PROTEIN"/>
    <property type="match status" value="1"/>
</dbReference>
<sequence length="621" mass="71160">MKVVVCALFLLGLLTPTRCFSRTQLIEEFLEQRSITSLLLLHCVQEPVDQDVIRIASALRQSFHGSVYYLDVTGTRFQRQFQWHMFYERYKTAITLNLECSGMESVLSHLSENAYFNGTFHWLMFGGRNFEQVTCLLSAQNINYDASIMLVFDRGDRADVPRIFEVYDVRGTVKRRGGRVSFELLGTVSSLNQLPKRRARSQDLEGIELWTALATIDKHQSQPFIEYLNTVKRQTTYTATIHSYQLVKLLEMKLNFNFYTVFRHPKSLNNSNIFMLPFATIVWLAISLIFGAVALLIALLIVCIHRTGRSRSTLDWLVEQSLLGTLGMVCQQGIHHRIITWSSNRVLVLVAMCSSMILFQFYCSFIVGYQLITPPKTINTLEKLVDSEIQMTVENLSYQRDFFLRTNNPTALKLYETKILPNKYGGFVNLSFGMQLVRQGGYAFHCETSYGNALIIETFTEREICELQQVQLYPQRPVHLPLVKGSPLRELFKVNLQLLKERGLLAYHHARYYTPRPKCNQQSSTHTEQIQLADVRFAFVLLAAGMATSAALLASELVFLRVRTWWHERQAYLATPPPSMNPDACDPLAHTSMYQRAEEGVATALTSKSSNVVFCLHWQAL</sequence>
<protein>
    <submittedName>
        <fullName evidence="13">Uncharacterized protein</fullName>
    </submittedName>
</protein>
<evidence type="ECO:0000313" key="14">
    <source>
        <dbReference type="Proteomes" id="UP000075903"/>
    </source>
</evidence>
<keyword evidence="5 9" id="KW-1133">Transmembrane helix</keyword>
<dbReference type="SUPFAM" id="SSF53850">
    <property type="entry name" value="Periplasmic binding protein-like II"/>
    <property type="match status" value="1"/>
</dbReference>
<dbReference type="VEuPathDB" id="VectorBase:AMEM21_002574"/>
<evidence type="ECO:0000256" key="6">
    <source>
        <dbReference type="ARBA" id="ARBA00023136"/>
    </source>
</evidence>
<dbReference type="AlphaFoldDB" id="A0A182VBD3"/>
<dbReference type="InterPro" id="IPR052192">
    <property type="entry name" value="Insect_Ionotropic_Sensory_Rcpt"/>
</dbReference>
<evidence type="ECO:0000256" key="5">
    <source>
        <dbReference type="ARBA" id="ARBA00022989"/>
    </source>
</evidence>
<keyword evidence="8" id="KW-0325">Glycoprotein</keyword>
<keyword evidence="4 9" id="KW-0812">Transmembrane</keyword>
<name>A0A182VBD3_ANOME</name>
<keyword evidence="3" id="KW-1003">Cell membrane</keyword>
<evidence type="ECO:0000256" key="4">
    <source>
        <dbReference type="ARBA" id="ARBA00022692"/>
    </source>
</evidence>
<dbReference type="Proteomes" id="UP000075903">
    <property type="component" value="Unassembled WGS sequence"/>
</dbReference>
<feature type="transmembrane region" description="Helical" evidence="9">
    <location>
        <begin position="537"/>
        <end position="560"/>
    </location>
</feature>
<dbReference type="VEuPathDB" id="VectorBase:AMEM012076"/>
<comment type="subcellular location">
    <subcellularLocation>
        <location evidence="1">Cell membrane</location>
        <topology evidence="1">Multi-pass membrane protein</topology>
    </subcellularLocation>
</comment>
<reference evidence="13" key="1">
    <citation type="submission" date="2020-05" db="UniProtKB">
        <authorList>
            <consortium name="EnsemblMetazoa"/>
        </authorList>
    </citation>
    <scope>IDENTIFICATION</scope>
    <source>
        <strain evidence="13">MAF</strain>
    </source>
</reference>
<dbReference type="STRING" id="30066.A0A182VBD3"/>